<name>A0A2I2GMN5_9EURO</name>
<protein>
    <submittedName>
        <fullName evidence="1">Uncharacterized protein</fullName>
    </submittedName>
</protein>
<dbReference type="GeneID" id="36563133"/>
<organism evidence="1 2">
    <name type="scientific">Aspergillus steynii IBT 23096</name>
    <dbReference type="NCBI Taxonomy" id="1392250"/>
    <lineage>
        <taxon>Eukaryota</taxon>
        <taxon>Fungi</taxon>
        <taxon>Dikarya</taxon>
        <taxon>Ascomycota</taxon>
        <taxon>Pezizomycotina</taxon>
        <taxon>Eurotiomycetes</taxon>
        <taxon>Eurotiomycetidae</taxon>
        <taxon>Eurotiales</taxon>
        <taxon>Aspergillaceae</taxon>
        <taxon>Aspergillus</taxon>
        <taxon>Aspergillus subgen. Circumdati</taxon>
    </lineage>
</organism>
<accession>A0A2I2GMN5</accession>
<dbReference type="EMBL" id="MSFO01000001">
    <property type="protein sequence ID" value="PLB54136.1"/>
    <property type="molecule type" value="Genomic_DNA"/>
</dbReference>
<keyword evidence="2" id="KW-1185">Reference proteome</keyword>
<sequence>MSSRQWILDRWGPGGIIQIPAENYFHDLEKTQIKLCYAANLEYQLSLIQVQRLMKFSHTVTFVNFGEPMEQVIAAIRFSERFYKRFASQSFQDMKPVISEGTPCAIEWRDETEESPRKCTGMVFLDIFDFPFQSDLIVSVTGRKRTGSKGFLNQYPVSDETRSYPCTLAFETLDDCVRTQINTINTMCSDARKEWHQAILNHEPSALPRVNVFDGIPEDDVAAAYKEIAQLKP</sequence>
<comment type="caution">
    <text evidence="1">The sequence shown here is derived from an EMBL/GenBank/DDBJ whole genome shotgun (WGS) entry which is preliminary data.</text>
</comment>
<gene>
    <name evidence="1" type="ORF">P170DRAFT_8870</name>
</gene>
<dbReference type="STRING" id="1392250.A0A2I2GMN5"/>
<reference evidence="1 2" key="1">
    <citation type="submission" date="2016-12" db="EMBL/GenBank/DDBJ databases">
        <title>The genomes of Aspergillus section Nigri reveals drivers in fungal speciation.</title>
        <authorList>
            <consortium name="DOE Joint Genome Institute"/>
            <person name="Vesth T.C."/>
            <person name="Nybo J."/>
            <person name="Theobald S."/>
            <person name="Brandl J."/>
            <person name="Frisvad J.C."/>
            <person name="Nielsen K.F."/>
            <person name="Lyhne E.K."/>
            <person name="Kogle M.E."/>
            <person name="Kuo A."/>
            <person name="Riley R."/>
            <person name="Clum A."/>
            <person name="Nolan M."/>
            <person name="Lipzen A."/>
            <person name="Salamov A."/>
            <person name="Henrissat B."/>
            <person name="Wiebenga A."/>
            <person name="De Vries R.P."/>
            <person name="Grigoriev I.V."/>
            <person name="Mortensen U.H."/>
            <person name="Andersen M.R."/>
            <person name="Baker S.E."/>
        </authorList>
    </citation>
    <scope>NUCLEOTIDE SEQUENCE [LARGE SCALE GENOMIC DNA]</scope>
    <source>
        <strain evidence="1 2">IBT 23096</strain>
    </source>
</reference>
<dbReference type="AlphaFoldDB" id="A0A2I2GMN5"/>
<dbReference type="Proteomes" id="UP000234275">
    <property type="component" value="Unassembled WGS sequence"/>
</dbReference>
<dbReference type="RefSeq" id="XP_024709438.1">
    <property type="nucleotide sequence ID" value="XM_024855426.1"/>
</dbReference>
<evidence type="ECO:0000313" key="2">
    <source>
        <dbReference type="Proteomes" id="UP000234275"/>
    </source>
</evidence>
<proteinExistence type="predicted"/>
<dbReference type="VEuPathDB" id="FungiDB:P170DRAFT_8870"/>
<evidence type="ECO:0000313" key="1">
    <source>
        <dbReference type="EMBL" id="PLB54136.1"/>
    </source>
</evidence>